<accession>A0A8S1RR35</accession>
<comment type="caution">
    <text evidence="1">The sequence shown here is derived from an EMBL/GenBank/DDBJ whole genome shotgun (WGS) entry which is preliminary data.</text>
</comment>
<dbReference type="Proteomes" id="UP000692954">
    <property type="component" value="Unassembled WGS sequence"/>
</dbReference>
<dbReference type="EMBL" id="CAJJDN010000317">
    <property type="protein sequence ID" value="CAD8130688.1"/>
    <property type="molecule type" value="Genomic_DNA"/>
</dbReference>
<evidence type="ECO:0000313" key="2">
    <source>
        <dbReference type="Proteomes" id="UP000692954"/>
    </source>
</evidence>
<evidence type="ECO:0000313" key="1">
    <source>
        <dbReference type="EMBL" id="CAD8130688.1"/>
    </source>
</evidence>
<organism evidence="1 2">
    <name type="scientific">Paramecium sonneborni</name>
    <dbReference type="NCBI Taxonomy" id="65129"/>
    <lineage>
        <taxon>Eukaryota</taxon>
        <taxon>Sar</taxon>
        <taxon>Alveolata</taxon>
        <taxon>Ciliophora</taxon>
        <taxon>Intramacronucleata</taxon>
        <taxon>Oligohymenophorea</taxon>
        <taxon>Peniculida</taxon>
        <taxon>Parameciidae</taxon>
        <taxon>Paramecium</taxon>
    </lineage>
</organism>
<protein>
    <submittedName>
        <fullName evidence="1">Uncharacterized protein</fullName>
    </submittedName>
</protein>
<gene>
    <name evidence="1" type="ORF">PSON_ATCC_30995.1.T3170002</name>
</gene>
<name>A0A8S1RR35_9CILI</name>
<dbReference type="AlphaFoldDB" id="A0A8S1RR35"/>
<keyword evidence="2" id="KW-1185">Reference proteome</keyword>
<proteinExistence type="predicted"/>
<sequence>MVYKLSLQDQSLLTLKIQVWTNNQLLLKSWLLFKGGVQNQVKYFCIVYLWVQQINLTLNPIYEQTYHHYKMLKTNHLERNIQNRHNDYDHQIFLFILLSLHSIYELNYLNYLKNF</sequence>
<reference evidence="1" key="1">
    <citation type="submission" date="2021-01" db="EMBL/GenBank/DDBJ databases">
        <authorList>
            <consortium name="Genoscope - CEA"/>
            <person name="William W."/>
        </authorList>
    </citation>
    <scope>NUCLEOTIDE SEQUENCE</scope>
</reference>